<keyword evidence="2" id="KW-0645">Protease</keyword>
<organism evidence="6 7">
    <name type="scientific">Riccia sorocarpa</name>
    <dbReference type="NCBI Taxonomy" id="122646"/>
    <lineage>
        <taxon>Eukaryota</taxon>
        <taxon>Viridiplantae</taxon>
        <taxon>Streptophyta</taxon>
        <taxon>Embryophyta</taxon>
        <taxon>Marchantiophyta</taxon>
        <taxon>Marchantiopsida</taxon>
        <taxon>Marchantiidae</taxon>
        <taxon>Marchantiales</taxon>
        <taxon>Ricciaceae</taxon>
        <taxon>Riccia</taxon>
    </lineage>
</organism>
<proteinExistence type="inferred from homology"/>
<dbReference type="InterPro" id="IPR042266">
    <property type="entry name" value="PPPDE_sf"/>
</dbReference>
<dbReference type="AlphaFoldDB" id="A0ABD3IIQ2"/>
<keyword evidence="3" id="KW-0378">Hydrolase</keyword>
<evidence type="ECO:0000256" key="1">
    <source>
        <dbReference type="ARBA" id="ARBA00008140"/>
    </source>
</evidence>
<accession>A0ABD3IIQ2</accession>
<protein>
    <recommendedName>
        <fullName evidence="5">PPPDE domain-containing protein</fullName>
    </recommendedName>
</protein>
<feature type="compositionally biased region" description="Polar residues" evidence="4">
    <location>
        <begin position="103"/>
        <end position="115"/>
    </location>
</feature>
<feature type="domain" description="PPPDE" evidence="5">
    <location>
        <begin position="1"/>
        <end position="82"/>
    </location>
</feature>
<dbReference type="PROSITE" id="PS51858">
    <property type="entry name" value="PPPDE"/>
    <property type="match status" value="1"/>
</dbReference>
<sequence>MSMSVPTTGSDGSSATNRVPIYLNVYDLTPMNGGNTYHLIVKNCNHFTNDVCCHLTWKEIPGWVNRLAGIGLFCNCLLLESLQVPDAGGDEGSEGSEQELKRSLTNLSESTLDNASSKDAESEGDQDDQQLLLRTPMVTHKLSCRNVCPVALD</sequence>
<dbReference type="GO" id="GO:0008233">
    <property type="term" value="F:peptidase activity"/>
    <property type="evidence" value="ECO:0007669"/>
    <property type="project" value="UniProtKB-KW"/>
</dbReference>
<comment type="similarity">
    <text evidence="1">Belongs to the DeSI family.</text>
</comment>
<dbReference type="PANTHER" id="PTHR12378">
    <property type="entry name" value="DESUMOYLATING ISOPEPTIDASE"/>
    <property type="match status" value="1"/>
</dbReference>
<dbReference type="Proteomes" id="UP001633002">
    <property type="component" value="Unassembled WGS sequence"/>
</dbReference>
<keyword evidence="7" id="KW-1185">Reference proteome</keyword>
<evidence type="ECO:0000256" key="4">
    <source>
        <dbReference type="SAM" id="MobiDB-lite"/>
    </source>
</evidence>
<dbReference type="Gene3D" id="3.90.1720.30">
    <property type="entry name" value="PPPDE domains"/>
    <property type="match status" value="1"/>
</dbReference>
<dbReference type="PANTHER" id="PTHR12378:SF80">
    <property type="entry name" value="IP06716P-RELATED"/>
    <property type="match status" value="1"/>
</dbReference>
<feature type="region of interest" description="Disordered" evidence="4">
    <location>
        <begin position="87"/>
        <end position="129"/>
    </location>
</feature>
<dbReference type="EMBL" id="JBJQOH010000001">
    <property type="protein sequence ID" value="KAL3702295.1"/>
    <property type="molecule type" value="Genomic_DNA"/>
</dbReference>
<dbReference type="InterPro" id="IPR008580">
    <property type="entry name" value="PPPDE_dom"/>
</dbReference>
<dbReference type="Pfam" id="PF05903">
    <property type="entry name" value="Peptidase_C97"/>
    <property type="match status" value="1"/>
</dbReference>
<dbReference type="GO" id="GO:0006508">
    <property type="term" value="P:proteolysis"/>
    <property type="evidence" value="ECO:0007669"/>
    <property type="project" value="UniProtKB-KW"/>
</dbReference>
<evidence type="ECO:0000259" key="5">
    <source>
        <dbReference type="PROSITE" id="PS51858"/>
    </source>
</evidence>
<feature type="compositionally biased region" description="Acidic residues" evidence="4">
    <location>
        <begin position="88"/>
        <end position="97"/>
    </location>
</feature>
<gene>
    <name evidence="6" type="ORF">R1sor_020317</name>
</gene>
<reference evidence="6 7" key="1">
    <citation type="submission" date="2024-09" db="EMBL/GenBank/DDBJ databases">
        <title>Chromosome-scale assembly of Riccia sorocarpa.</title>
        <authorList>
            <person name="Paukszto L."/>
        </authorList>
    </citation>
    <scope>NUCLEOTIDE SEQUENCE [LARGE SCALE GENOMIC DNA]</scope>
    <source>
        <strain evidence="6">LP-2024</strain>
        <tissue evidence="6">Aerial parts of the thallus</tissue>
    </source>
</reference>
<evidence type="ECO:0000256" key="2">
    <source>
        <dbReference type="ARBA" id="ARBA00022670"/>
    </source>
</evidence>
<comment type="caution">
    <text evidence="6">The sequence shown here is derived from an EMBL/GenBank/DDBJ whole genome shotgun (WGS) entry which is preliminary data.</text>
</comment>
<evidence type="ECO:0000313" key="6">
    <source>
        <dbReference type="EMBL" id="KAL3702295.1"/>
    </source>
</evidence>
<evidence type="ECO:0000256" key="3">
    <source>
        <dbReference type="ARBA" id="ARBA00022801"/>
    </source>
</evidence>
<name>A0ABD3IIQ2_9MARC</name>
<evidence type="ECO:0000313" key="7">
    <source>
        <dbReference type="Proteomes" id="UP001633002"/>
    </source>
</evidence>